<sequence length="98" mass="10747">MAVAVMMVTVVVILVAAALAAGHFLTDRIDGLGRADRNRWKPVTRGRVAARGRRREAALVAGLNRRSMSRADYHDAMSQLAAADEVRCPVHVPRSEKR</sequence>
<accession>A0A8J4E062</accession>
<protein>
    <submittedName>
        <fullName evidence="1">Uncharacterized protein</fullName>
    </submittedName>
</protein>
<reference evidence="1" key="1">
    <citation type="submission" date="2021-01" db="EMBL/GenBank/DDBJ databases">
        <title>Whole genome shotgun sequence of Virgisporangium aurantiacum NBRC 16421.</title>
        <authorList>
            <person name="Komaki H."/>
            <person name="Tamura T."/>
        </authorList>
    </citation>
    <scope>NUCLEOTIDE SEQUENCE</scope>
    <source>
        <strain evidence="1">NBRC 16421</strain>
    </source>
</reference>
<keyword evidence="2" id="KW-1185">Reference proteome</keyword>
<dbReference type="Proteomes" id="UP000612585">
    <property type="component" value="Unassembled WGS sequence"/>
</dbReference>
<dbReference type="EMBL" id="BOPG01000012">
    <property type="protein sequence ID" value="GIJ54702.1"/>
    <property type="molecule type" value="Genomic_DNA"/>
</dbReference>
<gene>
    <name evidence="1" type="ORF">Vau01_022180</name>
</gene>
<name>A0A8J4E062_9ACTN</name>
<comment type="caution">
    <text evidence="1">The sequence shown here is derived from an EMBL/GenBank/DDBJ whole genome shotgun (WGS) entry which is preliminary data.</text>
</comment>
<evidence type="ECO:0000313" key="2">
    <source>
        <dbReference type="Proteomes" id="UP000612585"/>
    </source>
</evidence>
<dbReference type="RefSeq" id="WP_203990199.1">
    <property type="nucleotide sequence ID" value="NZ_BOPG01000012.1"/>
</dbReference>
<evidence type="ECO:0000313" key="1">
    <source>
        <dbReference type="EMBL" id="GIJ54702.1"/>
    </source>
</evidence>
<organism evidence="1 2">
    <name type="scientific">Virgisporangium aurantiacum</name>
    <dbReference type="NCBI Taxonomy" id="175570"/>
    <lineage>
        <taxon>Bacteria</taxon>
        <taxon>Bacillati</taxon>
        <taxon>Actinomycetota</taxon>
        <taxon>Actinomycetes</taxon>
        <taxon>Micromonosporales</taxon>
        <taxon>Micromonosporaceae</taxon>
        <taxon>Virgisporangium</taxon>
    </lineage>
</organism>
<dbReference type="AlphaFoldDB" id="A0A8J4E062"/>
<proteinExistence type="predicted"/>